<dbReference type="Proteomes" id="UP000199019">
    <property type="component" value="Unassembled WGS sequence"/>
</dbReference>
<reference evidence="6" key="1">
    <citation type="submission" date="2016-10" db="EMBL/GenBank/DDBJ databases">
        <authorList>
            <person name="Varghese N."/>
            <person name="Submissions S."/>
        </authorList>
    </citation>
    <scope>NUCLEOTIDE SEQUENCE [LARGE SCALE GENOMIC DNA]</scope>
    <source>
        <strain evidence="6">CGMCC 1.6963</strain>
    </source>
</reference>
<dbReference type="AlphaFoldDB" id="A0A1H9TFP9"/>
<evidence type="ECO:0000259" key="4">
    <source>
        <dbReference type="Pfam" id="PF01872"/>
    </source>
</evidence>
<keyword evidence="2" id="KW-0521">NADP</keyword>
<keyword evidence="6" id="KW-1185">Reference proteome</keyword>
<gene>
    <name evidence="5" type="ORF">SAMN05216199_1587</name>
</gene>
<dbReference type="GO" id="GO:0009231">
    <property type="term" value="P:riboflavin biosynthetic process"/>
    <property type="evidence" value="ECO:0007669"/>
    <property type="project" value="InterPro"/>
</dbReference>
<dbReference type="InterPro" id="IPR002734">
    <property type="entry name" value="RibDG_C"/>
</dbReference>
<comment type="pathway">
    <text evidence="1">Cofactor biosynthesis; riboflavin biosynthesis.</text>
</comment>
<dbReference type="Gene3D" id="3.40.430.10">
    <property type="entry name" value="Dihydrofolate Reductase, subunit A"/>
    <property type="match status" value="1"/>
</dbReference>
<evidence type="ECO:0000256" key="2">
    <source>
        <dbReference type="ARBA" id="ARBA00022857"/>
    </source>
</evidence>
<dbReference type="GO" id="GO:0008703">
    <property type="term" value="F:5-amino-6-(5-phosphoribosylamino)uracil reductase activity"/>
    <property type="evidence" value="ECO:0007669"/>
    <property type="project" value="InterPro"/>
</dbReference>
<dbReference type="OrthoDB" id="3825908at2"/>
<feature type="domain" description="Bacterial bifunctional deaminase-reductase C-terminal" evidence="4">
    <location>
        <begin position="13"/>
        <end position="207"/>
    </location>
</feature>
<evidence type="ECO:0000256" key="1">
    <source>
        <dbReference type="ARBA" id="ARBA00005104"/>
    </source>
</evidence>
<dbReference type="InterPro" id="IPR050765">
    <property type="entry name" value="Riboflavin_Biosynth_HTPR"/>
</dbReference>
<dbReference type="RefSeq" id="WP_091756949.1">
    <property type="nucleotide sequence ID" value="NZ_FOHB01000002.1"/>
</dbReference>
<sequence length="220" mass="23119">MDSPATSSGRDRPYVVLHVAITLDGSTAGFVPDVSRFYELAAVWHEDVTLAGADTILAQESALVAAELPGPAPDGPRLVVIDGRGRVSAWEALRDAGYWSEVVAVHADTTPPRRHGLFEIVTGADRVDLGAALQALHQRYGARVVRVDSGGALNGALLARGLVDEVSLLVHPSLAAAADRRPWHGGGPARGSRLTLVAAETLPGGLVWLRHRTSPEAPST</sequence>
<evidence type="ECO:0000256" key="3">
    <source>
        <dbReference type="ARBA" id="ARBA00023002"/>
    </source>
</evidence>
<dbReference type="SUPFAM" id="SSF53597">
    <property type="entry name" value="Dihydrofolate reductase-like"/>
    <property type="match status" value="1"/>
</dbReference>
<protein>
    <submittedName>
        <fullName evidence="5">2,5-diamino-6-(Ribosylamino)-4(3H)-pyrimidinone 5'-phosphate reductase</fullName>
    </submittedName>
</protein>
<dbReference type="EMBL" id="FOHB01000002">
    <property type="protein sequence ID" value="SER95938.1"/>
    <property type="molecule type" value="Genomic_DNA"/>
</dbReference>
<dbReference type="PANTHER" id="PTHR38011:SF7">
    <property type="entry name" value="2,5-DIAMINO-6-RIBOSYLAMINO-4(3H)-PYRIMIDINONE 5'-PHOSPHATE REDUCTASE"/>
    <property type="match status" value="1"/>
</dbReference>
<name>A0A1H9TFP9_9MICO</name>
<accession>A0A1H9TFP9</accession>
<dbReference type="STRING" id="587636.SAMN05216199_1587"/>
<dbReference type="InterPro" id="IPR024072">
    <property type="entry name" value="DHFR-like_dom_sf"/>
</dbReference>
<dbReference type="PANTHER" id="PTHR38011">
    <property type="entry name" value="DIHYDROFOLATE REDUCTASE FAMILY PROTEIN (AFU_ORTHOLOGUE AFUA_8G06820)"/>
    <property type="match status" value="1"/>
</dbReference>
<evidence type="ECO:0000313" key="5">
    <source>
        <dbReference type="EMBL" id="SER95938.1"/>
    </source>
</evidence>
<dbReference type="Pfam" id="PF01872">
    <property type="entry name" value="RibD_C"/>
    <property type="match status" value="1"/>
</dbReference>
<keyword evidence="3" id="KW-0560">Oxidoreductase</keyword>
<proteinExistence type="predicted"/>
<evidence type="ECO:0000313" key="6">
    <source>
        <dbReference type="Proteomes" id="UP000199019"/>
    </source>
</evidence>
<organism evidence="5 6">
    <name type="scientific">Pedococcus cremeus</name>
    <dbReference type="NCBI Taxonomy" id="587636"/>
    <lineage>
        <taxon>Bacteria</taxon>
        <taxon>Bacillati</taxon>
        <taxon>Actinomycetota</taxon>
        <taxon>Actinomycetes</taxon>
        <taxon>Micrococcales</taxon>
        <taxon>Intrasporangiaceae</taxon>
        <taxon>Pedococcus</taxon>
    </lineage>
</organism>